<dbReference type="InterPro" id="IPR023848">
    <property type="entry name" value="TasA"/>
</dbReference>
<comment type="caution">
    <text evidence="2">The sequence shown here is derived from an EMBL/GenBank/DDBJ whole genome shotgun (WGS) entry which is preliminary data.</text>
</comment>
<dbReference type="Proteomes" id="UP001281447">
    <property type="component" value="Unassembled WGS sequence"/>
</dbReference>
<evidence type="ECO:0000256" key="1">
    <source>
        <dbReference type="SAM" id="Phobius"/>
    </source>
</evidence>
<keyword evidence="1" id="KW-1133">Transmembrane helix</keyword>
<keyword evidence="1" id="KW-0812">Transmembrane</keyword>
<dbReference type="NCBIfam" id="TIGR04088">
    <property type="entry name" value="cognate_SipW"/>
    <property type="match status" value="1"/>
</dbReference>
<keyword evidence="3" id="KW-1185">Reference proteome</keyword>
<name>A0ABU5C5C4_9BACI</name>
<evidence type="ECO:0000313" key="3">
    <source>
        <dbReference type="Proteomes" id="UP001281447"/>
    </source>
</evidence>
<keyword evidence="1" id="KW-0472">Membrane</keyword>
<dbReference type="EMBL" id="JAWDIP010000003">
    <property type="protein sequence ID" value="MDY0393892.1"/>
    <property type="molecule type" value="Genomic_DNA"/>
</dbReference>
<organism evidence="2 3">
    <name type="scientific">Tigheibacillus halophilus</name>
    <dbReference type="NCBI Taxonomy" id="361280"/>
    <lineage>
        <taxon>Bacteria</taxon>
        <taxon>Bacillati</taxon>
        <taxon>Bacillota</taxon>
        <taxon>Bacilli</taxon>
        <taxon>Bacillales</taxon>
        <taxon>Bacillaceae</taxon>
        <taxon>Tigheibacillus</taxon>
    </lineage>
</organism>
<accession>A0ABU5C5C4</accession>
<reference evidence="2 3" key="1">
    <citation type="submission" date="2023-10" db="EMBL/GenBank/DDBJ databases">
        <title>Virgibacillus halophilus 5B73C genome.</title>
        <authorList>
            <person name="Miliotis G."/>
            <person name="Sengupta P."/>
            <person name="Hameed A."/>
            <person name="Chuvochina M."/>
            <person name="Mcdonagh F."/>
            <person name="Simpson A.C."/>
            <person name="Singh N.K."/>
            <person name="Rekha P.D."/>
            <person name="Raman K."/>
            <person name="Hugenholtz P."/>
            <person name="Venkateswaran K."/>
        </authorList>
    </citation>
    <scope>NUCLEOTIDE SEQUENCE [LARGE SCALE GENOMIC DNA]</scope>
    <source>
        <strain evidence="2 3">5B73C</strain>
    </source>
</reference>
<dbReference type="NCBIfam" id="TIGR04087">
    <property type="entry name" value="YqxM_for_SipW"/>
    <property type="match status" value="1"/>
</dbReference>
<proteinExistence type="predicted"/>
<dbReference type="InterPro" id="IPR023833">
    <property type="entry name" value="Signal_pept_SipW-depend-type"/>
</dbReference>
<sequence length="190" mass="21828">MLRKKRIRTFREKNRVMLLLLKCIVVCYVAVFGVSYITSDTSAYYSKQTKVSQKITAGTWEEADESLLKFIDKGNQNIKACPAKMKVTLKNTGKGPMLQTSVYEIYYVENGNPKKHGQKVLLNKGEDVVKVLDKGEKVELTYQTDKPGRYIFKAYQAGDHDEKKAVWSKEIKVTCKKETDKKSRRKRKGC</sequence>
<feature type="transmembrane region" description="Helical" evidence="1">
    <location>
        <begin position="16"/>
        <end position="37"/>
    </location>
</feature>
<evidence type="ECO:0000313" key="2">
    <source>
        <dbReference type="EMBL" id="MDY0393892.1"/>
    </source>
</evidence>
<protein>
    <submittedName>
        <fullName evidence="2">Amyloid fiber anchoring/assembly protein TapA</fullName>
    </submittedName>
</protein>
<gene>
    <name evidence="2" type="primary">tapA</name>
    <name evidence="2" type="ORF">RWE15_04730</name>
</gene>